<evidence type="ECO:0000256" key="1">
    <source>
        <dbReference type="ARBA" id="ARBA00010230"/>
    </source>
</evidence>
<dbReference type="FunFam" id="3.10.20.90:FF:000044">
    <property type="entry name" value="Ubiquitin-fold modifier 1"/>
    <property type="match status" value="1"/>
</dbReference>
<dbReference type="Pfam" id="PF03671">
    <property type="entry name" value="Ufm1"/>
    <property type="match status" value="1"/>
</dbReference>
<comment type="caution">
    <text evidence="5">The sequence shown here is derived from an EMBL/GenBank/DDBJ whole genome shotgun (WGS) entry which is preliminary data.</text>
</comment>
<dbReference type="GO" id="GO:0005634">
    <property type="term" value="C:nucleus"/>
    <property type="evidence" value="ECO:0007669"/>
    <property type="project" value="TreeGrafter"/>
</dbReference>
<dbReference type="VEuPathDB" id="TriTrypDB:LdCL_160016000"/>
<dbReference type="AlphaFoldDB" id="A0A504XR09"/>
<dbReference type="VEuPathDB" id="TriTrypDB:LdCL_160016100"/>
<dbReference type="VEuPathDB" id="TriTrypDB:LdBPK_161110.1"/>
<evidence type="ECO:0000256" key="3">
    <source>
        <dbReference type="ARBA" id="ARBA00022499"/>
    </source>
</evidence>
<dbReference type="InterPro" id="IPR029071">
    <property type="entry name" value="Ubiquitin-like_domsf"/>
</dbReference>
<dbReference type="GO" id="GO:1990592">
    <property type="term" value="P:protein K69-linked ufmylation"/>
    <property type="evidence" value="ECO:0007669"/>
    <property type="project" value="TreeGrafter"/>
</dbReference>
<reference evidence="6" key="1">
    <citation type="submission" date="2019-02" db="EMBL/GenBank/DDBJ databases">
        <title>FDA dAtabase for Regulatory Grade micrObial Sequences (FDA-ARGOS): Supporting development and validation of Infectious Disease Dx tests.</title>
        <authorList>
            <person name="Duncan R."/>
            <person name="Fisher C."/>
            <person name="Tallon L."/>
            <person name="Sadzewicz L."/>
            <person name="Sengamalay N."/>
            <person name="Ott S."/>
            <person name="Godinez A."/>
            <person name="Nagaraj S."/>
            <person name="Vavikolanu K."/>
            <person name="Nadendla S."/>
            <person name="Aluvathingal J."/>
            <person name="Sichtig H."/>
        </authorList>
    </citation>
    <scope>NUCLEOTIDE SEQUENCE [LARGE SCALE GENOMIC DNA]</scope>
    <source>
        <strain evidence="6">FDAARGOS_361</strain>
    </source>
</reference>
<dbReference type="PANTHER" id="PTHR15825">
    <property type="entry name" value="UBIQUITIN-FOLD MODIFIER 1"/>
    <property type="match status" value="1"/>
</dbReference>
<protein>
    <recommendedName>
        <fullName evidence="2">Ubiquitin-fold modifier 1</fullName>
    </recommendedName>
</protein>
<dbReference type="CDD" id="cd01766">
    <property type="entry name" value="Ubl_UFM1"/>
    <property type="match status" value="1"/>
</dbReference>
<accession>A0A504XR09</accession>
<dbReference type="Gene3D" id="3.10.20.90">
    <property type="entry name" value="Phosphatidylinositol 3-kinase Catalytic Subunit, Chain A, domain 1"/>
    <property type="match status" value="1"/>
</dbReference>
<organism evidence="5 6">
    <name type="scientific">Leishmania donovani</name>
    <dbReference type="NCBI Taxonomy" id="5661"/>
    <lineage>
        <taxon>Eukaryota</taxon>
        <taxon>Discoba</taxon>
        <taxon>Euglenozoa</taxon>
        <taxon>Kinetoplastea</taxon>
        <taxon>Metakinetoplastina</taxon>
        <taxon>Trypanosomatida</taxon>
        <taxon>Trypanosomatidae</taxon>
        <taxon>Leishmaniinae</taxon>
        <taxon>Leishmania</taxon>
    </lineage>
</organism>
<proteinExistence type="inferred from homology"/>
<evidence type="ECO:0000313" key="6">
    <source>
        <dbReference type="Proteomes" id="UP000318447"/>
    </source>
</evidence>
<sequence length="571" mass="61775">MSAANDSGAPAAPSGNKVTFRVILTSERSQPFRVISIAEEAPLTAVLRFAAEEFGVASVDSMAATTKDGTGINPAQTAGTVFMKYGQEIRLIPRDRVGVEMALSSQWSQAVVVRATTKGEVIVPQQPNNGTARAMAAAGNPIIVRARTAANFGAGVTPNADGRGDRGSSGHGFLSAFVTGYDISQTFWMPNPSKGEIGLLEYLYRRGPTNKSHVLLQSRPLPELQFNFSTCTGCNIDLSHNIGAGGSTGCNNFSSSLSSPSTSSRRPGSTPQRISISTRAFKATMRASLQSLQEEDYYLVKYRDYSAWAVSEYRSICKTDSIFGRKYVEQCFAVHVGREPGELVLITEAQFLYGVDVLQRQLINQLTNAVPRPPAGWGGVDANQSSYQQYQIDINYSALNADQFRSLGAVLGDGMRHVGVTWEEERRAEKAKAEARARARGGDDDYDYTPPAWYDWTPSAIRARVQRRLHRCYRSVGQLTVQLAVVGVCGFLVYRAVKGYIPGLSSLSDGYQEDHRLLPPTATVGPTSPAAPFSVSRPEITTAVSSTSTSRAAAVKSLTSEEVRRQHLSGA</sequence>
<evidence type="ECO:0000313" key="5">
    <source>
        <dbReference type="EMBL" id="TPP51136.1"/>
    </source>
</evidence>
<dbReference type="PANTHER" id="PTHR15825:SF0">
    <property type="entry name" value="UBIQUITIN-FOLD MODIFIER 1"/>
    <property type="match status" value="1"/>
</dbReference>
<evidence type="ECO:0000256" key="2">
    <source>
        <dbReference type="ARBA" id="ARBA00015319"/>
    </source>
</evidence>
<dbReference type="InterPro" id="IPR005375">
    <property type="entry name" value="UFM1"/>
</dbReference>
<dbReference type="VEuPathDB" id="TriTrypDB:LdBPK_161100.1"/>
<keyword evidence="3" id="KW-1017">Isopeptide bond</keyword>
<name>A0A504XR09_LEIDO</name>
<dbReference type="SUPFAM" id="SSF54236">
    <property type="entry name" value="Ubiquitin-like"/>
    <property type="match status" value="1"/>
</dbReference>
<evidence type="ECO:0000256" key="4">
    <source>
        <dbReference type="ARBA" id="ARBA00022786"/>
    </source>
</evidence>
<dbReference type="GO" id="GO:0005737">
    <property type="term" value="C:cytoplasm"/>
    <property type="evidence" value="ECO:0007669"/>
    <property type="project" value="TreeGrafter"/>
</dbReference>
<keyword evidence="4" id="KW-0833">Ubl conjugation pathway</keyword>
<dbReference type="VEuPathDB" id="TriTrypDB:LDHU3_16.1340"/>
<dbReference type="EMBL" id="RHLC01000028">
    <property type="protein sequence ID" value="TPP51136.1"/>
    <property type="molecule type" value="Genomic_DNA"/>
</dbReference>
<dbReference type="Proteomes" id="UP000318447">
    <property type="component" value="Unassembled WGS sequence"/>
</dbReference>
<dbReference type="VEuPathDB" id="TriTrypDB:LDHU3_16.1330"/>
<gene>
    <name evidence="5" type="ORF">CGC21_24840</name>
</gene>
<comment type="similarity">
    <text evidence="1">Belongs to the UFM1 family.</text>
</comment>